<feature type="signal peptide" evidence="1">
    <location>
        <begin position="1"/>
        <end position="20"/>
    </location>
</feature>
<gene>
    <name evidence="2" type="ORF">CDQ92_01715</name>
</gene>
<dbReference type="OrthoDB" id="7595324at2"/>
<dbReference type="InterPro" id="IPR034122">
    <property type="entry name" value="Retropepsin-like_bacterial"/>
</dbReference>
<dbReference type="InterPro" id="IPR001969">
    <property type="entry name" value="Aspartic_peptidase_AS"/>
</dbReference>
<dbReference type="RefSeq" id="WP_088439514.1">
    <property type="nucleotide sequence ID" value="NZ_BMMC01000024.1"/>
</dbReference>
<keyword evidence="2" id="KW-0378">Hydrolase</keyword>
<comment type="caution">
    <text evidence="2">The sequence shown here is derived from an EMBL/GenBank/DDBJ whole genome shotgun (WGS) entry which is preliminary data.</text>
</comment>
<keyword evidence="2" id="KW-0645">Protease</keyword>
<evidence type="ECO:0000256" key="1">
    <source>
        <dbReference type="SAM" id="SignalP"/>
    </source>
</evidence>
<dbReference type="AlphaFoldDB" id="A0A246K086"/>
<dbReference type="SUPFAM" id="SSF50630">
    <property type="entry name" value="Acid proteases"/>
    <property type="match status" value="1"/>
</dbReference>
<sequence length="191" mass="19794">MLGRFLGLAAIIAAVSIGMAGVASRSASGDAVETTAAISGNHDNWTTHKLRKDRSVAAAEAARSSGSSTSSSEALLSRSRDSHFYADADIDGTNIRVMVDSGASIVALTRRDAEAIGIDVDRLPVTGTARTAGGDVPMRTVMLDSVDIDGLEVRRVEAAVVDADMGVSLLGQSYLSRLAAVNVEGDTMTLR</sequence>
<dbReference type="NCBIfam" id="TIGR02281">
    <property type="entry name" value="clan_AA_DTGA"/>
    <property type="match status" value="1"/>
</dbReference>
<dbReference type="EMBL" id="NISK01000001">
    <property type="protein sequence ID" value="OWQ98929.1"/>
    <property type="molecule type" value="Genomic_DNA"/>
</dbReference>
<dbReference type="Proteomes" id="UP000197361">
    <property type="component" value="Unassembled WGS sequence"/>
</dbReference>
<protein>
    <submittedName>
        <fullName evidence="2">TIGR02281 family clan AA aspartic protease</fullName>
    </submittedName>
</protein>
<evidence type="ECO:0000313" key="2">
    <source>
        <dbReference type="EMBL" id="OWQ98929.1"/>
    </source>
</evidence>
<feature type="chain" id="PRO_5012037991" evidence="1">
    <location>
        <begin position="21"/>
        <end position="191"/>
    </location>
</feature>
<evidence type="ECO:0000313" key="3">
    <source>
        <dbReference type="Proteomes" id="UP000197361"/>
    </source>
</evidence>
<dbReference type="CDD" id="cd05483">
    <property type="entry name" value="retropepsin_like_bacteria"/>
    <property type="match status" value="1"/>
</dbReference>
<dbReference type="InterPro" id="IPR021109">
    <property type="entry name" value="Peptidase_aspartic_dom_sf"/>
</dbReference>
<proteinExistence type="predicted"/>
<accession>A0A246K086</accession>
<dbReference type="InterPro" id="IPR011969">
    <property type="entry name" value="Clan_AA_Asp_peptidase_C"/>
</dbReference>
<name>A0A246K086_9SPHN</name>
<keyword evidence="1" id="KW-0732">Signal</keyword>
<dbReference type="Gene3D" id="2.40.70.10">
    <property type="entry name" value="Acid Proteases"/>
    <property type="match status" value="1"/>
</dbReference>
<dbReference type="GO" id="GO:0006508">
    <property type="term" value="P:proteolysis"/>
    <property type="evidence" value="ECO:0007669"/>
    <property type="project" value="UniProtKB-KW"/>
</dbReference>
<dbReference type="PROSITE" id="PS00141">
    <property type="entry name" value="ASP_PROTEASE"/>
    <property type="match status" value="1"/>
</dbReference>
<dbReference type="GO" id="GO:0004190">
    <property type="term" value="F:aspartic-type endopeptidase activity"/>
    <property type="evidence" value="ECO:0007669"/>
    <property type="project" value="InterPro"/>
</dbReference>
<reference evidence="2 3" key="1">
    <citation type="journal article" date="2010" name="Int. J. Syst. Evol. Microbiol.">
        <title>Sphingopyxis bauzanensis sp. nov., a psychrophilic bacterium isolated from soil.</title>
        <authorList>
            <person name="Zhang D.C."/>
            <person name="Liu H.C."/>
            <person name="Xin Y.H."/>
            <person name="Zhou Y.G."/>
            <person name="Schinner F."/>
            <person name="Margesin R."/>
        </authorList>
    </citation>
    <scope>NUCLEOTIDE SEQUENCE [LARGE SCALE GENOMIC DNA]</scope>
    <source>
        <strain evidence="2 3">DSM 22271</strain>
    </source>
</reference>
<organism evidence="2 3">
    <name type="scientific">Sphingopyxis bauzanensis</name>
    <dbReference type="NCBI Taxonomy" id="651663"/>
    <lineage>
        <taxon>Bacteria</taxon>
        <taxon>Pseudomonadati</taxon>
        <taxon>Pseudomonadota</taxon>
        <taxon>Alphaproteobacteria</taxon>
        <taxon>Sphingomonadales</taxon>
        <taxon>Sphingomonadaceae</taxon>
        <taxon>Sphingopyxis</taxon>
    </lineage>
</organism>
<keyword evidence="3" id="KW-1185">Reference proteome</keyword>
<dbReference type="Pfam" id="PF13975">
    <property type="entry name" value="gag-asp_proteas"/>
    <property type="match status" value="1"/>
</dbReference>